<comment type="pathway">
    <text evidence="1">Cofactor biosynthesis; ubiquinone biosynthesis.</text>
</comment>
<keyword evidence="9" id="KW-1185">Reference proteome</keyword>
<dbReference type="Pfam" id="PF08511">
    <property type="entry name" value="COQ9"/>
    <property type="match status" value="1"/>
</dbReference>
<dbReference type="GO" id="GO:0008289">
    <property type="term" value="F:lipid binding"/>
    <property type="evidence" value="ECO:0007669"/>
    <property type="project" value="UniProtKB-KW"/>
</dbReference>
<evidence type="ECO:0000256" key="6">
    <source>
        <dbReference type="ARBA" id="ARBA00058104"/>
    </source>
</evidence>
<dbReference type="InterPro" id="IPR013718">
    <property type="entry name" value="COQ9_C"/>
</dbReference>
<dbReference type="InterPro" id="IPR012762">
    <property type="entry name" value="Ubiq_biosynth_COQ9"/>
</dbReference>
<dbReference type="PANTHER" id="PTHR21427">
    <property type="entry name" value="UBIQUINONE BIOSYNTHESIS PROTEIN COQ9, MITOCHONDRIAL"/>
    <property type="match status" value="1"/>
</dbReference>
<dbReference type="STRING" id="1348853.LK12_02085"/>
<evidence type="ECO:0000256" key="3">
    <source>
        <dbReference type="ARBA" id="ARBA00022688"/>
    </source>
</evidence>
<evidence type="ECO:0000256" key="5">
    <source>
        <dbReference type="ARBA" id="ARBA00023121"/>
    </source>
</evidence>
<dbReference type="Proteomes" id="UP000031057">
    <property type="component" value="Unassembled WGS sequence"/>
</dbReference>
<organism evidence="8 9">
    <name type="scientific">Novosphingobium malaysiense</name>
    <dbReference type="NCBI Taxonomy" id="1348853"/>
    <lineage>
        <taxon>Bacteria</taxon>
        <taxon>Pseudomonadati</taxon>
        <taxon>Pseudomonadota</taxon>
        <taxon>Alphaproteobacteria</taxon>
        <taxon>Sphingomonadales</taxon>
        <taxon>Sphingomonadaceae</taxon>
        <taxon>Novosphingobium</taxon>
    </lineage>
</organism>
<dbReference type="OrthoDB" id="7201143at2"/>
<comment type="similarity">
    <text evidence="2">Belongs to the COQ9 family.</text>
</comment>
<evidence type="ECO:0000256" key="1">
    <source>
        <dbReference type="ARBA" id="ARBA00004749"/>
    </source>
</evidence>
<evidence type="ECO:0000256" key="2">
    <source>
        <dbReference type="ARBA" id="ARBA00010766"/>
    </source>
</evidence>
<dbReference type="RefSeq" id="WP_039278661.1">
    <property type="nucleotide sequence ID" value="NZ_JTDI01000001.1"/>
</dbReference>
<dbReference type="Gene3D" id="1.10.357.10">
    <property type="entry name" value="Tetracycline Repressor, domain 2"/>
    <property type="match status" value="1"/>
</dbReference>
<evidence type="ECO:0000313" key="9">
    <source>
        <dbReference type="Proteomes" id="UP000031057"/>
    </source>
</evidence>
<feature type="domain" description="COQ9 C-terminal" evidence="7">
    <location>
        <begin position="120"/>
        <end position="189"/>
    </location>
</feature>
<dbReference type="GO" id="GO:0006744">
    <property type="term" value="P:ubiquinone biosynthetic process"/>
    <property type="evidence" value="ECO:0007669"/>
    <property type="project" value="UniProtKB-KW"/>
</dbReference>
<comment type="caution">
    <text evidence="8">The sequence shown here is derived from an EMBL/GenBank/DDBJ whole genome shotgun (WGS) entry which is preliminary data.</text>
</comment>
<name>A0A0B1ZPW4_9SPHN</name>
<dbReference type="EMBL" id="JTDI01000001">
    <property type="protein sequence ID" value="KHK93155.1"/>
    <property type="molecule type" value="Genomic_DNA"/>
</dbReference>
<dbReference type="NCBIfam" id="TIGR02396">
    <property type="entry name" value="diverge_rpsU"/>
    <property type="match status" value="1"/>
</dbReference>
<proteinExistence type="inferred from homology"/>
<reference evidence="8 9" key="1">
    <citation type="submission" date="2014-10" db="EMBL/GenBank/DDBJ databases">
        <title>Genome sequence of Novosphingobium malaysiense MUSC 273(T).</title>
        <authorList>
            <person name="Lee L.-H."/>
        </authorList>
    </citation>
    <scope>NUCLEOTIDE SEQUENCE [LARGE SCALE GENOMIC DNA]</scope>
    <source>
        <strain evidence="8 9">MUSC 273</strain>
    </source>
</reference>
<protein>
    <submittedName>
        <fullName evidence="8">RpsU-divergently transcribed</fullName>
    </submittedName>
</protein>
<comment type="function">
    <text evidence="6">Membrane-associated protein that warps the membrane surface to access and bind aromatic isoprenes with high specificity, including ubiquinone (CoQ) isoprene intermediates and presents them directly to COQ7, therefore facilitating the COQ7-mediated hydroxylase step. Participates in the biosynthesis of coenzyme Q, also named ubiquinone, an essential lipid-soluble electron transporter for aerobic cellular respiration.</text>
</comment>
<keyword evidence="5" id="KW-0446">Lipid-binding</keyword>
<evidence type="ECO:0000259" key="7">
    <source>
        <dbReference type="Pfam" id="PF08511"/>
    </source>
</evidence>
<gene>
    <name evidence="8" type="ORF">LK12_02085</name>
</gene>
<evidence type="ECO:0000256" key="4">
    <source>
        <dbReference type="ARBA" id="ARBA00022946"/>
    </source>
</evidence>
<evidence type="ECO:0000313" key="8">
    <source>
        <dbReference type="EMBL" id="KHK93155.1"/>
    </source>
</evidence>
<keyword evidence="4" id="KW-0809">Transit peptide</keyword>
<dbReference type="PANTHER" id="PTHR21427:SF19">
    <property type="entry name" value="UBIQUINONE BIOSYNTHESIS PROTEIN COQ9, MITOCHONDRIAL"/>
    <property type="match status" value="1"/>
</dbReference>
<dbReference type="AlphaFoldDB" id="A0A0B1ZPW4"/>
<keyword evidence="3" id="KW-0831">Ubiquinone biosynthesis</keyword>
<accession>A0A0B1ZPW4</accession>
<sequence length="217" mass="23886">MEDPATLEALRLQLAPAIADAAVFDGWTREAVAQAASMAGVDADLAAFAFRDGPMAMITAWIHHVDAQMAKAEPAESLAGVPIRERIRRLVMARLDAVTGREEALARALAIMAMPQNLAAAARLGWGSADAMWRLAGDTATDYNHYTKRAILAGIYAATLNVFAHDSSEHKAETHAFLDRRIEGIIRFEKTKAQLLRKPDERFSFTRLLGRMRYPAR</sequence>